<evidence type="ECO:0000313" key="3">
    <source>
        <dbReference type="EMBL" id="CAD9689253.1"/>
    </source>
</evidence>
<keyword evidence="2" id="KW-0812">Transmembrane</keyword>
<feature type="transmembrane region" description="Helical" evidence="2">
    <location>
        <begin position="268"/>
        <end position="287"/>
    </location>
</feature>
<dbReference type="AlphaFoldDB" id="A0A7S2S4E8"/>
<organism evidence="3">
    <name type="scientific">Mucochytrium quahogii</name>
    <dbReference type="NCBI Taxonomy" id="96639"/>
    <lineage>
        <taxon>Eukaryota</taxon>
        <taxon>Sar</taxon>
        <taxon>Stramenopiles</taxon>
        <taxon>Bigyra</taxon>
        <taxon>Labyrinthulomycetes</taxon>
        <taxon>Thraustochytrida</taxon>
        <taxon>Thraustochytriidae</taxon>
        <taxon>Mucochytrium</taxon>
    </lineage>
</organism>
<feature type="transmembrane region" description="Helical" evidence="2">
    <location>
        <begin position="216"/>
        <end position="237"/>
    </location>
</feature>
<feature type="coiled-coil region" evidence="1">
    <location>
        <begin position="380"/>
        <end position="407"/>
    </location>
</feature>
<reference evidence="3" key="1">
    <citation type="submission" date="2021-01" db="EMBL/GenBank/DDBJ databases">
        <authorList>
            <person name="Corre E."/>
            <person name="Pelletier E."/>
            <person name="Niang G."/>
            <person name="Scheremetjew M."/>
            <person name="Finn R."/>
            <person name="Kale V."/>
            <person name="Holt S."/>
            <person name="Cochrane G."/>
            <person name="Meng A."/>
            <person name="Brown T."/>
            <person name="Cohen L."/>
        </authorList>
    </citation>
    <scope>NUCLEOTIDE SEQUENCE</scope>
    <source>
        <strain evidence="3">NY070348D</strain>
    </source>
</reference>
<sequence length="490" mass="55017">MGADRREWRAMVGIVDQFSVLPTLAATECSVRYLAACVCLHAWRTNNKSLFFSSWGCAGLNELINWTEKMRHRSQGMVNLSQEHSLHSIEVEACTLYLSTVAARGWGLNLLGESASAGLLANLFKCCYDLNGERYVWWTWDKRENSHMLHLWKRLAGVASCHALFSGWLSRKNFSTINSIRRHLPMLEAHQGYVLKTLASTLDGFHETLSNISNPFLSGAVVASLSFVSLPVLVCFIRNRSYKLFMLMGLVQALRSSRTGVKKLDNIGLVRALIVYFAVQICCSIIGNAKQHFSTSKHEPFSPANPTNARYEIVGAKQVALEHKLLKYQEALVQLQSFIERNTDNLEEVKKTNTEAIELSLKAMERLESSIREHPSTGRREVYEQVVTSTEERVDLLNEQIKTKQRHAKTVTEHLKAKEQSICKNIAGLERSIRELEYDPSGKPVVAAHPFGPNRSWYTVKGSLDTPLAEKITVCGVALVGICAFAKSMI</sequence>
<name>A0A7S2S4E8_9STRA</name>
<evidence type="ECO:0000256" key="2">
    <source>
        <dbReference type="SAM" id="Phobius"/>
    </source>
</evidence>
<keyword evidence="1" id="KW-0175">Coiled coil</keyword>
<keyword evidence="2" id="KW-0472">Membrane</keyword>
<dbReference type="EMBL" id="HBHK01016249">
    <property type="protein sequence ID" value="CAD9689253.1"/>
    <property type="molecule type" value="Transcribed_RNA"/>
</dbReference>
<evidence type="ECO:0000256" key="1">
    <source>
        <dbReference type="SAM" id="Coils"/>
    </source>
</evidence>
<gene>
    <name evidence="3" type="ORF">QSP1433_LOCUS10189</name>
</gene>
<accession>A0A7S2S4E8</accession>
<protein>
    <submittedName>
        <fullName evidence="3">Uncharacterized protein</fullName>
    </submittedName>
</protein>
<proteinExistence type="predicted"/>
<keyword evidence="2" id="KW-1133">Transmembrane helix</keyword>